<dbReference type="OrthoDB" id="545169at2759"/>
<dbReference type="PANTHER" id="PTHR36124">
    <property type="match status" value="1"/>
</dbReference>
<keyword evidence="1" id="KW-1133">Transmembrane helix</keyword>
<evidence type="ECO:0000256" key="1">
    <source>
        <dbReference type="SAM" id="Phobius"/>
    </source>
</evidence>
<accession>A0A179FVV7</accession>
<protein>
    <submittedName>
        <fullName evidence="3">Myosin-cross-reactive antigen family protein</fullName>
    </submittedName>
</protein>
<dbReference type="GO" id="GO:0016491">
    <property type="term" value="F:oxidoreductase activity"/>
    <property type="evidence" value="ECO:0007669"/>
    <property type="project" value="InterPro"/>
</dbReference>
<dbReference type="Proteomes" id="UP000078397">
    <property type="component" value="Unassembled WGS sequence"/>
</dbReference>
<feature type="transmembrane region" description="Helical" evidence="1">
    <location>
        <begin position="257"/>
        <end position="279"/>
    </location>
</feature>
<dbReference type="Pfam" id="PF09995">
    <property type="entry name" value="MPAB_Lcp_cat"/>
    <property type="match status" value="1"/>
</dbReference>
<sequence length="420" mass="47662">MLSSVQLRLWGPGAAGLPSWPAIIAVVIVVYISICSFLRFRQLSKIRSRHKFPDRAACSRMTGTDAQAIIESAYTYEFPLFFGLSLTYALFKTFAIEDIAKLLNSSSDLGKVRNTSKRFEDTGILFACFMLFPPTSPQLQEAVARMNFLHSPYIKSGKIQNQDLLYVLYTSMVEPVRFIRLYEWRHLTEMEIAAQGTLWKHIGDMMGIDYMEQLGRNTWMDGIEFMEDVEQWARGYEKNRLQPSPSSQRLAQVQLDMVLSIFPTVMQPLMCQMGLAIMGERMRHAFSLPEPGLGVSALTFTLMWLRWVLIRFLLPPRLFALRYVSKPDTKTGLMHSTHYIKEPWYNEPTFWARWGPMSWITRAVGGMLPGDGGAEMKPDGFVFEDIGPPNRMGKGVNEGKQMAAAVREAAAVNGGCPFTM</sequence>
<name>A0A179FVV7_METCM</name>
<dbReference type="RefSeq" id="XP_018146323.1">
    <property type="nucleotide sequence ID" value="XM_018282027.1"/>
</dbReference>
<dbReference type="STRING" id="1380566.A0A179FVV7"/>
<gene>
    <name evidence="3" type="ORF">VFPPC_02368</name>
</gene>
<dbReference type="InterPro" id="IPR046366">
    <property type="entry name" value="MPAB"/>
</dbReference>
<proteinExistence type="predicted"/>
<dbReference type="EMBL" id="LSBJ02000002">
    <property type="protein sequence ID" value="OAQ69786.1"/>
    <property type="molecule type" value="Genomic_DNA"/>
</dbReference>
<dbReference type="InterPro" id="IPR018713">
    <property type="entry name" value="MPAB/Lcp_cat_dom"/>
</dbReference>
<evidence type="ECO:0000259" key="2">
    <source>
        <dbReference type="Pfam" id="PF09995"/>
    </source>
</evidence>
<dbReference type="KEGG" id="pchm:VFPPC_02368"/>
<comment type="caution">
    <text evidence="3">The sequence shown here is derived from an EMBL/GenBank/DDBJ whole genome shotgun (WGS) entry which is preliminary data.</text>
</comment>
<evidence type="ECO:0000313" key="4">
    <source>
        <dbReference type="Proteomes" id="UP000078397"/>
    </source>
</evidence>
<feature type="transmembrane region" description="Helical" evidence="1">
    <location>
        <begin position="20"/>
        <end position="40"/>
    </location>
</feature>
<feature type="transmembrane region" description="Helical" evidence="1">
    <location>
        <begin position="291"/>
        <end position="314"/>
    </location>
</feature>
<organism evidence="3 4">
    <name type="scientific">Pochonia chlamydosporia 170</name>
    <dbReference type="NCBI Taxonomy" id="1380566"/>
    <lineage>
        <taxon>Eukaryota</taxon>
        <taxon>Fungi</taxon>
        <taxon>Dikarya</taxon>
        <taxon>Ascomycota</taxon>
        <taxon>Pezizomycotina</taxon>
        <taxon>Sordariomycetes</taxon>
        <taxon>Hypocreomycetidae</taxon>
        <taxon>Hypocreales</taxon>
        <taxon>Clavicipitaceae</taxon>
        <taxon>Pochonia</taxon>
    </lineage>
</organism>
<dbReference type="AlphaFoldDB" id="A0A179FVV7"/>
<keyword evidence="4" id="KW-1185">Reference proteome</keyword>
<keyword evidence="1" id="KW-0812">Transmembrane</keyword>
<evidence type="ECO:0000313" key="3">
    <source>
        <dbReference type="EMBL" id="OAQ69786.1"/>
    </source>
</evidence>
<dbReference type="PANTHER" id="PTHR36124:SF1">
    <property type="entry name" value="ER-BOUND OXYGENASE MPAB_MPAB'_RUBBER OXYGENASE CATALYTIC DOMAIN-CONTAINING PROTEIN"/>
    <property type="match status" value="1"/>
</dbReference>
<reference evidence="3 4" key="1">
    <citation type="journal article" date="2016" name="PLoS Pathog.">
        <title>Biosynthesis of antibiotic leucinostatins in bio-control fungus Purpureocillium lilacinum and their inhibition on phytophthora revealed by genome mining.</title>
        <authorList>
            <person name="Wang G."/>
            <person name="Liu Z."/>
            <person name="Lin R."/>
            <person name="Li E."/>
            <person name="Mao Z."/>
            <person name="Ling J."/>
            <person name="Yang Y."/>
            <person name="Yin W.B."/>
            <person name="Xie B."/>
        </authorList>
    </citation>
    <scope>NUCLEOTIDE SEQUENCE [LARGE SCALE GENOMIC DNA]</scope>
    <source>
        <strain evidence="3">170</strain>
    </source>
</reference>
<keyword evidence="1" id="KW-0472">Membrane</keyword>
<dbReference type="GeneID" id="28846021"/>
<feature type="domain" description="ER-bound oxygenase mpaB/mpaB'/Rubber oxygenase catalytic" evidence="2">
    <location>
        <begin position="115"/>
        <end position="298"/>
    </location>
</feature>